<evidence type="ECO:0000313" key="4">
    <source>
        <dbReference type="Proteomes" id="UP001139534"/>
    </source>
</evidence>
<protein>
    <submittedName>
        <fullName evidence="3">Uncharacterized protein</fullName>
    </submittedName>
</protein>
<feature type="transmembrane region" description="Helical" evidence="2">
    <location>
        <begin position="48"/>
        <end position="69"/>
    </location>
</feature>
<feature type="region of interest" description="Disordered" evidence="1">
    <location>
        <begin position="1"/>
        <end position="45"/>
    </location>
</feature>
<gene>
    <name evidence="3" type="ORF">M0651_05230</name>
</gene>
<evidence type="ECO:0000256" key="1">
    <source>
        <dbReference type="SAM" id="MobiDB-lite"/>
    </source>
</evidence>
<dbReference type="EMBL" id="JALPRK010000003">
    <property type="protein sequence ID" value="MCK8486576.1"/>
    <property type="molecule type" value="Genomic_DNA"/>
</dbReference>
<dbReference type="Proteomes" id="UP001139534">
    <property type="component" value="Unassembled WGS sequence"/>
</dbReference>
<keyword evidence="2" id="KW-0472">Membrane</keyword>
<dbReference type="RefSeq" id="WP_248550787.1">
    <property type="nucleotide sequence ID" value="NZ_JALPRK010000003.1"/>
</dbReference>
<organism evidence="3 4">
    <name type="scientific">Paenibacillus mellifer</name>
    <dbReference type="NCBI Taxonomy" id="2937794"/>
    <lineage>
        <taxon>Bacteria</taxon>
        <taxon>Bacillati</taxon>
        <taxon>Bacillota</taxon>
        <taxon>Bacilli</taxon>
        <taxon>Bacillales</taxon>
        <taxon>Paenibacillaceae</taxon>
        <taxon>Paenibacillus</taxon>
    </lineage>
</organism>
<name>A0A9X2BSA4_9BACL</name>
<keyword evidence="2" id="KW-0812">Transmembrane</keyword>
<evidence type="ECO:0000313" key="3">
    <source>
        <dbReference type="EMBL" id="MCK8486576.1"/>
    </source>
</evidence>
<proteinExistence type="predicted"/>
<sequence length="86" mass="9302">MACIGERPELPEGDEGGSHEGFGRFGKPDGEFRGEGRGIGSVGSGPNVLGVIAEYLGIIAVMVIAVYYLEKWLMKRKALRKPPLRN</sequence>
<keyword evidence="2" id="KW-1133">Transmembrane helix</keyword>
<comment type="caution">
    <text evidence="3">The sequence shown here is derived from an EMBL/GenBank/DDBJ whole genome shotgun (WGS) entry which is preliminary data.</text>
</comment>
<accession>A0A9X2BSA4</accession>
<dbReference type="AlphaFoldDB" id="A0A9X2BSA4"/>
<reference evidence="3" key="1">
    <citation type="submission" date="2022-04" db="EMBL/GenBank/DDBJ databases">
        <authorList>
            <person name="Seo M.-J."/>
        </authorList>
    </citation>
    <scope>NUCLEOTIDE SEQUENCE</scope>
    <source>
        <strain evidence="3">MBLB2552</strain>
    </source>
</reference>
<feature type="compositionally biased region" description="Basic and acidic residues" evidence="1">
    <location>
        <begin position="1"/>
        <end position="36"/>
    </location>
</feature>
<keyword evidence="4" id="KW-1185">Reference proteome</keyword>
<evidence type="ECO:0000256" key="2">
    <source>
        <dbReference type="SAM" id="Phobius"/>
    </source>
</evidence>